<protein>
    <submittedName>
        <fullName evidence="2">VOC family protein</fullName>
    </submittedName>
</protein>
<dbReference type="Gene3D" id="3.10.180.10">
    <property type="entry name" value="2,3-Dihydroxybiphenyl 1,2-Dioxygenase, domain 1"/>
    <property type="match status" value="2"/>
</dbReference>
<dbReference type="InterPro" id="IPR052164">
    <property type="entry name" value="Anthracycline_SecMetBiosynth"/>
</dbReference>
<dbReference type="InterPro" id="IPR029068">
    <property type="entry name" value="Glyas_Bleomycin-R_OHBP_Dase"/>
</dbReference>
<dbReference type="Proteomes" id="UP001500432">
    <property type="component" value="Unassembled WGS sequence"/>
</dbReference>
<evidence type="ECO:0000313" key="3">
    <source>
        <dbReference type="Proteomes" id="UP001500432"/>
    </source>
</evidence>
<evidence type="ECO:0000313" key="2">
    <source>
        <dbReference type="EMBL" id="GAA2202923.1"/>
    </source>
</evidence>
<comment type="caution">
    <text evidence="2">The sequence shown here is derived from an EMBL/GenBank/DDBJ whole genome shotgun (WGS) entry which is preliminary data.</text>
</comment>
<dbReference type="InterPro" id="IPR004360">
    <property type="entry name" value="Glyas_Fos-R_dOase_dom"/>
</dbReference>
<dbReference type="CDD" id="cd07247">
    <property type="entry name" value="SgaA_N_like"/>
    <property type="match status" value="2"/>
</dbReference>
<keyword evidence="3" id="KW-1185">Reference proteome</keyword>
<evidence type="ECO:0000259" key="1">
    <source>
        <dbReference type="PROSITE" id="PS51819"/>
    </source>
</evidence>
<proteinExistence type="predicted"/>
<dbReference type="SUPFAM" id="SSF54593">
    <property type="entry name" value="Glyoxalase/Bleomycin resistance protein/Dihydroxybiphenyl dioxygenase"/>
    <property type="match status" value="2"/>
</dbReference>
<dbReference type="InterPro" id="IPR037523">
    <property type="entry name" value="VOC_core"/>
</dbReference>
<dbReference type="RefSeq" id="WP_344300923.1">
    <property type="nucleotide sequence ID" value="NZ_BAAAQW010000012.1"/>
</dbReference>
<dbReference type="PANTHER" id="PTHR33993:SF10">
    <property type="entry name" value="CONSERVED PROTEIN"/>
    <property type="match status" value="1"/>
</dbReference>
<feature type="domain" description="VOC" evidence="1">
    <location>
        <begin position="140"/>
        <end position="256"/>
    </location>
</feature>
<name>A0ABN3C111_9MICC</name>
<gene>
    <name evidence="2" type="ORF">GCM10009849_33270</name>
</gene>
<accession>A0ABN3C111</accession>
<dbReference type="Pfam" id="PF00903">
    <property type="entry name" value="Glyoxalase"/>
    <property type="match status" value="2"/>
</dbReference>
<dbReference type="EMBL" id="BAAAQW010000012">
    <property type="protein sequence ID" value="GAA2202923.1"/>
    <property type="molecule type" value="Genomic_DNA"/>
</dbReference>
<dbReference type="PANTHER" id="PTHR33993">
    <property type="entry name" value="GLYOXALASE-RELATED"/>
    <property type="match status" value="1"/>
</dbReference>
<feature type="domain" description="VOC" evidence="1">
    <location>
        <begin position="10"/>
        <end position="126"/>
    </location>
</feature>
<reference evidence="2 3" key="1">
    <citation type="journal article" date="2019" name="Int. J. Syst. Evol. Microbiol.">
        <title>The Global Catalogue of Microorganisms (GCM) 10K type strain sequencing project: providing services to taxonomists for standard genome sequencing and annotation.</title>
        <authorList>
            <consortium name="The Broad Institute Genomics Platform"/>
            <consortium name="The Broad Institute Genome Sequencing Center for Infectious Disease"/>
            <person name="Wu L."/>
            <person name="Ma J."/>
        </authorList>
    </citation>
    <scope>NUCLEOTIDE SEQUENCE [LARGE SCALE GENOMIC DNA]</scope>
    <source>
        <strain evidence="2 3">JCM 16034</strain>
    </source>
</reference>
<sequence>MPAPQFTPGAPCWADLMTSDIERSKEFYRTLFGWTYEVGDEEAYGGYVTASKDGQAVAGLMRRMEDQPGMPDVWTVYLASEDLNATADAVAEAGGQVFLAPMEVPEQGHMAVFGDAGGAAFGVWQPTGMTGFGKVAEPGSPVWFELHTRDYDRSVDFYQRALAWKTSVMSDTPEFRYTTLGEGRNSQAGIFDAARDLPEGVPSHWTVYWGVENTDEAIEKATAMGSTVLMPAADTPFGRMAAITDPMGAPFRIMQDLGQGGEQGAEG</sequence>
<organism evidence="2 3">
    <name type="scientific">Sinomonas flava</name>
    <dbReference type="NCBI Taxonomy" id="496857"/>
    <lineage>
        <taxon>Bacteria</taxon>
        <taxon>Bacillati</taxon>
        <taxon>Actinomycetota</taxon>
        <taxon>Actinomycetes</taxon>
        <taxon>Micrococcales</taxon>
        <taxon>Micrococcaceae</taxon>
        <taxon>Sinomonas</taxon>
    </lineage>
</organism>
<dbReference type="PROSITE" id="PS51819">
    <property type="entry name" value="VOC"/>
    <property type="match status" value="2"/>
</dbReference>